<proteinExistence type="inferred from homology"/>
<dbReference type="SUPFAM" id="SSF55961">
    <property type="entry name" value="Bet v1-like"/>
    <property type="match status" value="1"/>
</dbReference>
<reference evidence="4" key="1">
    <citation type="submission" date="2009-01" db="EMBL/GenBank/DDBJ databases">
        <title>Complete sequence of plasmid 2 of Methylobacterium nodulans ORS 2060.</title>
        <authorList>
            <consortium name="US DOE Joint Genome Institute"/>
            <person name="Lucas S."/>
            <person name="Copeland A."/>
            <person name="Lapidus A."/>
            <person name="Glavina del Rio T."/>
            <person name="Dalin E."/>
            <person name="Tice H."/>
            <person name="Bruce D."/>
            <person name="Goodwin L."/>
            <person name="Pitluck S."/>
            <person name="Sims D."/>
            <person name="Brettin T."/>
            <person name="Detter J.C."/>
            <person name="Han C."/>
            <person name="Larimer F."/>
            <person name="Land M."/>
            <person name="Hauser L."/>
            <person name="Kyrpides N."/>
            <person name="Ivanova N."/>
            <person name="Marx C.J."/>
            <person name="Richardson P."/>
        </authorList>
    </citation>
    <scope>NUCLEOTIDE SEQUENCE [LARGE SCALE GENOMIC DNA]</scope>
    <source>
        <strain evidence="4">LMG 21967 / CNCM I-2342 / ORS 2060</strain>
        <plasmid evidence="4">Plasmid pMNOD02</plasmid>
    </source>
</reference>
<evidence type="ECO:0000313" key="4">
    <source>
        <dbReference type="Proteomes" id="UP000008207"/>
    </source>
</evidence>
<dbReference type="Gene3D" id="3.30.530.20">
    <property type="match status" value="1"/>
</dbReference>
<dbReference type="HOGENOM" id="CLU_137245_0_0_5"/>
<evidence type="ECO:0000256" key="1">
    <source>
        <dbReference type="ARBA" id="ARBA00006817"/>
    </source>
</evidence>
<comment type="similarity">
    <text evidence="1">Belongs to the AHA1 family.</text>
</comment>
<accession>B8IX89</accession>
<dbReference type="Pfam" id="PF08327">
    <property type="entry name" value="AHSA1"/>
    <property type="match status" value="1"/>
</dbReference>
<evidence type="ECO:0000313" key="3">
    <source>
        <dbReference type="EMBL" id="ACL63130.1"/>
    </source>
</evidence>
<name>B8IX89_METNO</name>
<dbReference type="InterPro" id="IPR023393">
    <property type="entry name" value="START-like_dom_sf"/>
</dbReference>
<organism evidence="3 4">
    <name type="scientific">Methylobacterium nodulans (strain LMG 21967 / CNCM I-2342 / ORS 2060)</name>
    <dbReference type="NCBI Taxonomy" id="460265"/>
    <lineage>
        <taxon>Bacteria</taxon>
        <taxon>Pseudomonadati</taxon>
        <taxon>Pseudomonadota</taxon>
        <taxon>Alphaproteobacteria</taxon>
        <taxon>Hyphomicrobiales</taxon>
        <taxon>Methylobacteriaceae</taxon>
        <taxon>Methylobacterium</taxon>
    </lineage>
</organism>
<gene>
    <name evidence="3" type="ordered locus">Mnod_8150</name>
</gene>
<evidence type="ECO:0000259" key="2">
    <source>
        <dbReference type="Pfam" id="PF08327"/>
    </source>
</evidence>
<dbReference type="RefSeq" id="WP_012631330.1">
    <property type="nucleotide sequence ID" value="NC_011887.1"/>
</dbReference>
<sequence length="141" mass="15686">MAEIHHEIKVRAEPDRIREAVTSPTSLQAWHGGRVTVAEGALRFEFEDGAPTFRWAIEPAKSGTEIVWRCLEGPGDSVGTEASFKFSPADKGRTLVEFVHRGWPHTGGNFRKCNTTWAILLHHLRQYLESGKADPALRAPA</sequence>
<dbReference type="Proteomes" id="UP000008207">
    <property type="component" value="Plasmid pMNOD02"/>
</dbReference>
<dbReference type="EMBL" id="CP001351">
    <property type="protein sequence ID" value="ACL63130.1"/>
    <property type="molecule type" value="Genomic_DNA"/>
</dbReference>
<keyword evidence="3" id="KW-0614">Plasmid</keyword>
<dbReference type="KEGG" id="mno:Mnod_8150"/>
<dbReference type="InterPro" id="IPR013538">
    <property type="entry name" value="ASHA1/2-like_C"/>
</dbReference>
<keyword evidence="4" id="KW-1185">Reference proteome</keyword>
<dbReference type="OrthoDB" id="287565at2"/>
<feature type="domain" description="Activator of Hsp90 ATPase homologue 1/2-like C-terminal" evidence="2">
    <location>
        <begin position="12"/>
        <end position="129"/>
    </location>
</feature>
<geneLocation type="plasmid" evidence="3 4">
    <name>pMNOD02</name>
</geneLocation>
<dbReference type="AlphaFoldDB" id="B8IX89"/>
<protein>
    <submittedName>
        <fullName evidence="3">Activator of HSP90 ATPase 1 family protein</fullName>
    </submittedName>
</protein>